<evidence type="ECO:0000259" key="3">
    <source>
        <dbReference type="PROSITE" id="PS51192"/>
    </source>
</evidence>
<evidence type="ECO:0000256" key="1">
    <source>
        <dbReference type="ARBA" id="ARBA00022741"/>
    </source>
</evidence>
<dbReference type="InterPro" id="IPR014001">
    <property type="entry name" value="Helicase_ATP-bd"/>
</dbReference>
<evidence type="ECO:0008006" key="7">
    <source>
        <dbReference type="Google" id="ProtNLM"/>
    </source>
</evidence>
<sequence length="1531" mass="169059">MMRSTTTVSCRGVQMEADEALLLAALDKIEQREARLLTWGLVDGHVSAGELYGIVDALLDDPRLGAGVSFADAGQVIAALIDRALLFDIGEESGSQYRSRMAEGVRLLFRLRQLFPQHRGPIGWQTAPTLVADFRFIWRRRRYPRREIDAATALAGIAAATPDQAARAALSALIDSYGPRFALAGFQVAAAARILGSFEGSQSTATLVSSGTGSGKTLAFYLPALSRVASHIQRDAVDDRWVKVLALYPRNELLKDQFAEVYGQARRLDASLAARGRRKILIGTFFGPTPRSAEKAHEARSGWRQTSAGLVCEYLRCPSPDCDGDMAWRETDRRARRERLECLECSAVIESDEIILTRERLQTEAPDILFTTTEMLNQRMGDDRFRHLFGIGERAQRPVEMMLLDEVHTYAGSSGAQVAFLLRRWRRLLWRHVSFVGLSATLKDGARFFAQLTGLYEQASVEIAPSNSDMIAEGAEYLLALRGDPVSRTALLSTTIQTGMLLSRLLDAPDERKSRGIIGERVFLFTDDIDVTNRMYFAMLDAEGRRSSGVPDLASKPDGGLASLRRPLPVQHRKLHGQDWEAVVEIGHSLQPQDRKSVGRVMSLDPGVGNNLDIIVATASLEVGFNDPRVGAVIQHKAPRDVAQFLQRKGRAGRSRRMRPWTVAVLSDYGRDRLAYQGYDLLFDPELPVRTLPIANRYVMRIQAVYATLDYLSQMLGSSRQGSVWLDLSSSTDNNYQRARQTALAGLIRRILTIPAELDRYTSYLALALKVDEGAVTPLLWDHPRPLMTQVLPTALRRLESNWRAWGQPGEDHQVFNSPLPEFAPANLFSDLNLPEVDIVLPQPGSATPERVAMPIAKALREFAPGRVSRRYGISHAFERHWLCPALDQNREQAVPLEPFARLDPLGDWRIDVAGSVRLVPVYRPRVLEVQPPPGTVVDTSNARLRWRSQLVARDQGMALDPPRGSPWTSLIGDVRFYTHEGLSPIEVRRMALGSDAGIRFRDGGSLTKEFRFEVGGEAAALGFGLAVDAMCLRLRFPDALWSNLGPDSDPRYRAMRTARFHHQALHGPLGERVDNPFAREWLAHLMLAALSNEAMARGISLREAATRLADGSAELTLDQTLNILFQSAIVDDANAQGNQQDKLRQDLAGFIADGQVVASLFDLAAILWTPIDASWEPWLRERYASTVGAAALSAITSLCPQIDGDSLILDVTAGPREEDDVLAGAPDSEIWISEMTPGGNGQIEEAQRQYVEDPRRFFSLMTAALRDNDFSLSDYQLGRFLASVVEGDTDDPLPTATRAFRHASGAEESHASFTALRHALAEEGFVTFHAFIVALANRILRPGSSSDSDAFFLDAVRLWDAEEARLGIELDARVLAYRLARSDDIDAALALAGIDPPTVNPDQWRFGVVYGLLWPRGAHIRQSGLRPYSPFADLPSPDPLLLRTYLAEDAALIDLESDGWQGLCLDRLADVGAATLVCPMAASSLLADALSFLATNPVQSAYLSVFARVQAVRRVENAFHVDLDVAEAVQ</sequence>
<dbReference type="GO" id="GO:0005524">
    <property type="term" value="F:ATP binding"/>
    <property type="evidence" value="ECO:0007669"/>
    <property type="project" value="UniProtKB-KW"/>
</dbReference>
<dbReference type="InterPro" id="IPR001650">
    <property type="entry name" value="Helicase_C-like"/>
</dbReference>
<dbReference type="PANTHER" id="PTHR47962">
    <property type="entry name" value="ATP-DEPENDENT HELICASE LHR-RELATED-RELATED"/>
    <property type="match status" value="1"/>
</dbReference>
<keyword evidence="1" id="KW-0547">Nucleotide-binding</keyword>
<dbReference type="OrthoDB" id="9815222at2"/>
<organism evidence="5 6">
    <name type="scientific">Sphingomonas spermidinifaciens</name>
    <dbReference type="NCBI Taxonomy" id="1141889"/>
    <lineage>
        <taxon>Bacteria</taxon>
        <taxon>Pseudomonadati</taxon>
        <taxon>Pseudomonadota</taxon>
        <taxon>Alphaproteobacteria</taxon>
        <taxon>Sphingomonadales</taxon>
        <taxon>Sphingomonadaceae</taxon>
        <taxon>Sphingomonas</taxon>
    </lineage>
</organism>
<gene>
    <name evidence="5" type="ORF">COC42_02945</name>
</gene>
<dbReference type="InterPro" id="IPR027417">
    <property type="entry name" value="P-loop_NTPase"/>
</dbReference>
<dbReference type="InterPro" id="IPR011545">
    <property type="entry name" value="DEAD/DEAH_box_helicase_dom"/>
</dbReference>
<dbReference type="Pfam" id="PF00271">
    <property type="entry name" value="Helicase_C"/>
    <property type="match status" value="1"/>
</dbReference>
<dbReference type="SMART" id="SM00490">
    <property type="entry name" value="HELICc"/>
    <property type="match status" value="1"/>
</dbReference>
<evidence type="ECO:0000259" key="4">
    <source>
        <dbReference type="PROSITE" id="PS51194"/>
    </source>
</evidence>
<dbReference type="SUPFAM" id="SSF52540">
    <property type="entry name" value="P-loop containing nucleoside triphosphate hydrolases"/>
    <property type="match status" value="1"/>
</dbReference>
<keyword evidence="2" id="KW-0067">ATP-binding</keyword>
<feature type="domain" description="Helicase ATP-binding" evidence="3">
    <location>
        <begin position="197"/>
        <end position="460"/>
    </location>
</feature>
<reference evidence="5 6" key="1">
    <citation type="submission" date="2017-09" db="EMBL/GenBank/DDBJ databases">
        <title>Sphingomonas spermidinifaciens 9NM-10, whole genome shotgun sequence.</title>
        <authorList>
            <person name="Feng G."/>
            <person name="Zhu H."/>
        </authorList>
    </citation>
    <scope>NUCLEOTIDE SEQUENCE [LARGE SCALE GENOMIC DNA]</scope>
    <source>
        <strain evidence="5 6">9NM-10</strain>
    </source>
</reference>
<evidence type="ECO:0000256" key="2">
    <source>
        <dbReference type="ARBA" id="ARBA00022840"/>
    </source>
</evidence>
<dbReference type="GO" id="GO:0003677">
    <property type="term" value="F:DNA binding"/>
    <property type="evidence" value="ECO:0007669"/>
    <property type="project" value="TreeGrafter"/>
</dbReference>
<dbReference type="PROSITE" id="PS51194">
    <property type="entry name" value="HELICASE_CTER"/>
    <property type="match status" value="1"/>
</dbReference>
<keyword evidence="6" id="KW-1185">Reference proteome</keyword>
<dbReference type="Gene3D" id="3.40.50.300">
    <property type="entry name" value="P-loop containing nucleotide triphosphate hydrolases"/>
    <property type="match status" value="2"/>
</dbReference>
<name>A0A2A4B5M3_9SPHN</name>
<dbReference type="Proteomes" id="UP000218366">
    <property type="component" value="Unassembled WGS sequence"/>
</dbReference>
<dbReference type="GO" id="GO:0016887">
    <property type="term" value="F:ATP hydrolysis activity"/>
    <property type="evidence" value="ECO:0007669"/>
    <property type="project" value="TreeGrafter"/>
</dbReference>
<protein>
    <recommendedName>
        <fullName evidence="7">DEAD/DEAH box helicase</fullName>
    </recommendedName>
</protein>
<comment type="caution">
    <text evidence="5">The sequence shown here is derived from an EMBL/GenBank/DDBJ whole genome shotgun (WGS) entry which is preliminary data.</text>
</comment>
<proteinExistence type="predicted"/>
<dbReference type="NCBIfam" id="NF041067">
    <property type="entry name" value="DpdJ"/>
    <property type="match status" value="1"/>
</dbReference>
<dbReference type="PROSITE" id="PS51192">
    <property type="entry name" value="HELICASE_ATP_BIND_1"/>
    <property type="match status" value="1"/>
</dbReference>
<dbReference type="Pfam" id="PF00270">
    <property type="entry name" value="DEAD"/>
    <property type="match status" value="1"/>
</dbReference>
<accession>A0A2A4B5M3</accession>
<dbReference type="EMBL" id="NWMW01000001">
    <property type="protein sequence ID" value="PCD03367.1"/>
    <property type="molecule type" value="Genomic_DNA"/>
</dbReference>
<dbReference type="SMART" id="SM00487">
    <property type="entry name" value="DEXDc"/>
    <property type="match status" value="1"/>
</dbReference>
<dbReference type="PANTHER" id="PTHR47962:SF5">
    <property type="entry name" value="ATP-DEPENDENT HELICASE LHR-RELATED"/>
    <property type="match status" value="1"/>
</dbReference>
<dbReference type="InterPro" id="IPR052511">
    <property type="entry name" value="ATP-dep_Helicase"/>
</dbReference>
<evidence type="ECO:0000313" key="5">
    <source>
        <dbReference type="EMBL" id="PCD03367.1"/>
    </source>
</evidence>
<feature type="domain" description="Helicase C-terminal" evidence="4">
    <location>
        <begin position="501"/>
        <end position="695"/>
    </location>
</feature>
<evidence type="ECO:0000313" key="6">
    <source>
        <dbReference type="Proteomes" id="UP000218366"/>
    </source>
</evidence>